<dbReference type="PRINTS" id="PR00125">
    <property type="entry name" value="ATPASEDELTA"/>
</dbReference>
<accession>A0A172YB04</accession>
<dbReference type="GO" id="GO:0005886">
    <property type="term" value="C:plasma membrane"/>
    <property type="evidence" value="ECO:0007669"/>
    <property type="project" value="UniProtKB-SubCell"/>
</dbReference>
<dbReference type="RefSeq" id="WP_064121390.1">
    <property type="nucleotide sequence ID" value="NZ_CP015243.1"/>
</dbReference>
<evidence type="ECO:0000256" key="1">
    <source>
        <dbReference type="ARBA" id="ARBA00004370"/>
    </source>
</evidence>
<keyword evidence="3 8" id="KW-0375">Hydrogen ion transport</keyword>
<keyword evidence="6 8" id="KW-0139">CF(1)</keyword>
<dbReference type="GO" id="GO:0045259">
    <property type="term" value="C:proton-transporting ATP synthase complex"/>
    <property type="evidence" value="ECO:0007669"/>
    <property type="project" value="UniProtKB-KW"/>
</dbReference>
<dbReference type="Gene3D" id="1.10.520.20">
    <property type="entry name" value="N-terminal domain of the delta subunit of the F1F0-ATP synthase"/>
    <property type="match status" value="1"/>
</dbReference>
<evidence type="ECO:0000256" key="4">
    <source>
        <dbReference type="ARBA" id="ARBA00023065"/>
    </source>
</evidence>
<evidence type="ECO:0000256" key="2">
    <source>
        <dbReference type="ARBA" id="ARBA00022448"/>
    </source>
</evidence>
<keyword evidence="8" id="KW-1003">Cell membrane</keyword>
<dbReference type="InterPro" id="IPR000711">
    <property type="entry name" value="ATPase_OSCP/dsu"/>
</dbReference>
<keyword evidence="4 8" id="KW-0406">Ion transport</keyword>
<evidence type="ECO:0000256" key="3">
    <source>
        <dbReference type="ARBA" id="ARBA00022781"/>
    </source>
</evidence>
<dbReference type="STRING" id="376489.A5892_02125"/>
<evidence type="ECO:0000313" key="9">
    <source>
        <dbReference type="EMBL" id="ANF56408.1"/>
    </source>
</evidence>
<dbReference type="NCBIfam" id="TIGR01145">
    <property type="entry name" value="ATP_synt_delta"/>
    <property type="match status" value="1"/>
</dbReference>
<name>A0A172YB04_9GAMM</name>
<gene>
    <name evidence="8" type="primary">atpH</name>
    <name evidence="9" type="ORF">A5892_02125</name>
</gene>
<keyword evidence="10" id="KW-1185">Reference proteome</keyword>
<dbReference type="KEGG" id="haa:A5892_02125"/>
<proteinExistence type="inferred from homology"/>
<dbReference type="AlphaFoldDB" id="A0A172YB04"/>
<dbReference type="InterPro" id="IPR020781">
    <property type="entry name" value="ATPase_OSCP/d_CS"/>
</dbReference>
<evidence type="ECO:0000256" key="8">
    <source>
        <dbReference type="HAMAP-Rule" id="MF_01416"/>
    </source>
</evidence>
<comment type="function">
    <text evidence="8">This protein is part of the stalk that links CF(0) to CF(1). It either transmits conformational changes from CF(0) to CF(1) or is implicated in proton conduction.</text>
</comment>
<evidence type="ECO:0000256" key="7">
    <source>
        <dbReference type="ARBA" id="ARBA00023310"/>
    </source>
</evidence>
<evidence type="ECO:0000313" key="10">
    <source>
        <dbReference type="Proteomes" id="UP000077875"/>
    </source>
</evidence>
<dbReference type="HAMAP" id="MF_01416">
    <property type="entry name" value="ATP_synth_delta_bact"/>
    <property type="match status" value="1"/>
</dbReference>
<dbReference type="InterPro" id="IPR026015">
    <property type="entry name" value="ATP_synth_OSCP/delta_N_sf"/>
</dbReference>
<dbReference type="SUPFAM" id="SSF47928">
    <property type="entry name" value="N-terminal domain of the delta subunit of the F1F0-ATP synthase"/>
    <property type="match status" value="1"/>
</dbReference>
<organism evidence="9 10">
    <name type="scientific">Halotalea alkalilenta</name>
    <dbReference type="NCBI Taxonomy" id="376489"/>
    <lineage>
        <taxon>Bacteria</taxon>
        <taxon>Pseudomonadati</taxon>
        <taxon>Pseudomonadota</taxon>
        <taxon>Gammaproteobacteria</taxon>
        <taxon>Oceanospirillales</taxon>
        <taxon>Halomonadaceae</taxon>
        <taxon>Halotalea</taxon>
    </lineage>
</organism>
<evidence type="ECO:0000256" key="5">
    <source>
        <dbReference type="ARBA" id="ARBA00023136"/>
    </source>
</evidence>
<dbReference type="Proteomes" id="UP000077875">
    <property type="component" value="Chromosome"/>
</dbReference>
<sequence length="180" mass="19330">MAQSNPATVARPYAKAAFETAVAQGDLSNWSKMLELLAWVVLDPRVESVIEDPRHAPGRTAEIIVELCGDQLDARGANFVALLAENGRLAALAEIFEQFEAARAEHERRVEVEIISAFALSDAQQGKLADALKKRLDREISITTSVDGSLIGGVIIHAGDTVIDGSLRGRLAQLESSLNA</sequence>
<keyword evidence="7 8" id="KW-0066">ATP synthesis</keyword>
<dbReference type="PROSITE" id="PS00389">
    <property type="entry name" value="ATPASE_DELTA"/>
    <property type="match status" value="1"/>
</dbReference>
<dbReference type="PANTHER" id="PTHR11910">
    <property type="entry name" value="ATP SYNTHASE DELTA CHAIN"/>
    <property type="match status" value="1"/>
</dbReference>
<dbReference type="GO" id="GO:0046933">
    <property type="term" value="F:proton-transporting ATP synthase activity, rotational mechanism"/>
    <property type="evidence" value="ECO:0007669"/>
    <property type="project" value="UniProtKB-UniRule"/>
</dbReference>
<comment type="subcellular location">
    <subcellularLocation>
        <location evidence="8">Cell membrane</location>
        <topology evidence="8">Peripheral membrane protein</topology>
    </subcellularLocation>
    <subcellularLocation>
        <location evidence="1">Membrane</location>
    </subcellularLocation>
</comment>
<comment type="function">
    <text evidence="8">F(1)F(0) ATP synthase produces ATP from ADP in the presence of a proton or sodium gradient. F-type ATPases consist of two structural domains, F(1) containing the extramembraneous catalytic core and F(0) containing the membrane proton channel, linked together by a central stalk and a peripheral stalk. During catalysis, ATP synthesis in the catalytic domain of F(1) is coupled via a rotary mechanism of the central stalk subunits to proton translocation.</text>
</comment>
<evidence type="ECO:0000256" key="6">
    <source>
        <dbReference type="ARBA" id="ARBA00023196"/>
    </source>
</evidence>
<dbReference type="NCBIfam" id="NF004402">
    <property type="entry name" value="PRK05758.2-2"/>
    <property type="match status" value="1"/>
</dbReference>
<keyword evidence="2 8" id="KW-0813">Transport</keyword>
<keyword evidence="5 8" id="KW-0472">Membrane</keyword>
<dbReference type="EMBL" id="CP015243">
    <property type="protein sequence ID" value="ANF56408.1"/>
    <property type="molecule type" value="Genomic_DNA"/>
</dbReference>
<reference evidence="9 10" key="1">
    <citation type="submission" date="2016-04" db="EMBL/GenBank/DDBJ databases">
        <title>Complete Genome Sequence of Halotalea alkalilenta IHB B 13600.</title>
        <authorList>
            <person name="Swarnkar M.K."/>
            <person name="Sharma A."/>
            <person name="Kaushal K."/>
            <person name="Soni R."/>
            <person name="Rana S."/>
            <person name="Singh A.K."/>
            <person name="Gulati A."/>
        </authorList>
    </citation>
    <scope>NUCLEOTIDE SEQUENCE [LARGE SCALE GENOMIC DNA]</scope>
    <source>
        <strain evidence="9 10">IHB B 13600</strain>
    </source>
</reference>
<dbReference type="Pfam" id="PF00213">
    <property type="entry name" value="OSCP"/>
    <property type="match status" value="1"/>
</dbReference>
<comment type="similarity">
    <text evidence="8">Belongs to the ATPase delta chain family.</text>
</comment>
<protein>
    <recommendedName>
        <fullName evidence="8">ATP synthase subunit delta</fullName>
    </recommendedName>
    <alternativeName>
        <fullName evidence="8">ATP synthase F(1) sector subunit delta</fullName>
    </alternativeName>
    <alternativeName>
        <fullName evidence="8">F-type ATPase subunit delta</fullName>
        <shortName evidence="8">F-ATPase subunit delta</shortName>
    </alternativeName>
</protein>